<dbReference type="Proteomes" id="UP000238375">
    <property type="component" value="Unassembled WGS sequence"/>
</dbReference>
<reference evidence="1 2" key="1">
    <citation type="submission" date="2018-03" db="EMBL/GenBank/DDBJ databases">
        <title>Genomic Encyclopedia of Archaeal and Bacterial Type Strains, Phase II (KMG-II): from individual species to whole genera.</title>
        <authorList>
            <person name="Goeker M."/>
        </authorList>
    </citation>
    <scope>NUCLEOTIDE SEQUENCE [LARGE SCALE GENOMIC DNA]</scope>
    <source>
        <strain evidence="1 2">DSM 28354</strain>
    </source>
</reference>
<dbReference type="EMBL" id="PVTE01000019">
    <property type="protein sequence ID" value="PRY33970.1"/>
    <property type="molecule type" value="Genomic_DNA"/>
</dbReference>
<evidence type="ECO:0000313" key="1">
    <source>
        <dbReference type="EMBL" id="PRY33970.1"/>
    </source>
</evidence>
<evidence type="ECO:0000313" key="2">
    <source>
        <dbReference type="Proteomes" id="UP000238375"/>
    </source>
</evidence>
<organism evidence="1 2">
    <name type="scientific">Spirosoma oryzae</name>
    <dbReference type="NCBI Taxonomy" id="1469603"/>
    <lineage>
        <taxon>Bacteria</taxon>
        <taxon>Pseudomonadati</taxon>
        <taxon>Bacteroidota</taxon>
        <taxon>Cytophagia</taxon>
        <taxon>Cytophagales</taxon>
        <taxon>Cytophagaceae</taxon>
        <taxon>Spirosoma</taxon>
    </lineage>
</organism>
<name>A0A2T0SKN4_9BACT</name>
<gene>
    <name evidence="1" type="ORF">CLV58_119120</name>
</gene>
<protein>
    <submittedName>
        <fullName evidence="1">Uncharacterized protein</fullName>
    </submittedName>
</protein>
<accession>A0A2T0SKN4</accession>
<proteinExistence type="predicted"/>
<dbReference type="AlphaFoldDB" id="A0A2T0SKN4"/>
<keyword evidence="2" id="KW-1185">Reference proteome</keyword>
<comment type="caution">
    <text evidence="1">The sequence shown here is derived from an EMBL/GenBank/DDBJ whole genome shotgun (WGS) entry which is preliminary data.</text>
</comment>
<sequence>MTRLSPTENRKLNTVNQLLMINHSNENVLLDDANSYDVNKELMGIISSDFVNVADTLKEASYQIRKRGFSDFPIFVASRRDVPIGQLLIGVDEMGNKWNYRASLFDEFVQRELIGEDSIELWKENFKKADEYACLFVVHGDFAGFVYIPYPED</sequence>